<evidence type="ECO:0000256" key="8">
    <source>
        <dbReference type="ARBA" id="ARBA00023004"/>
    </source>
</evidence>
<keyword evidence="8" id="KW-0408">Iron</keyword>
<dbReference type="InterPro" id="IPR009010">
    <property type="entry name" value="Asp_de-COase-like_dom_sf"/>
</dbReference>
<dbReference type="InterPro" id="IPR041953">
    <property type="entry name" value="YdeP_MopB"/>
</dbReference>
<dbReference type="Gene3D" id="3.40.228.10">
    <property type="entry name" value="Dimethylsulfoxide Reductase, domain 2"/>
    <property type="match status" value="1"/>
</dbReference>
<dbReference type="EMBL" id="CP006912">
    <property type="protein sequence ID" value="AHB49245.1"/>
    <property type="molecule type" value="Genomic_DNA"/>
</dbReference>
<dbReference type="PIRSF" id="PIRSF000144">
    <property type="entry name" value="CbbBc"/>
    <property type="match status" value="1"/>
</dbReference>
<accession>V5SGT3</accession>
<dbReference type="InterPro" id="IPR006656">
    <property type="entry name" value="Mopterin_OxRdtase"/>
</dbReference>
<protein>
    <submittedName>
        <fullName evidence="11">CbbBc protein</fullName>
    </submittedName>
</protein>
<keyword evidence="9" id="KW-0411">Iron-sulfur</keyword>
<dbReference type="SUPFAM" id="SSF50692">
    <property type="entry name" value="ADC-like"/>
    <property type="match status" value="1"/>
</dbReference>
<evidence type="ECO:0000256" key="3">
    <source>
        <dbReference type="ARBA" id="ARBA00010312"/>
    </source>
</evidence>
<evidence type="ECO:0000313" key="12">
    <source>
        <dbReference type="Proteomes" id="UP000018542"/>
    </source>
</evidence>
<evidence type="ECO:0000313" key="11">
    <source>
        <dbReference type="EMBL" id="AHB49245.1"/>
    </source>
</evidence>
<feature type="domain" description="Molybdopterin oxidoreductase" evidence="10">
    <location>
        <begin position="110"/>
        <end position="412"/>
    </location>
</feature>
<sequence>MSDDVEFERYDHPAGGWGSVKSLVRHSTRQGAIGTAPDLLRYHNKPKGYMCTSCAWAKPAVPHNAEFCENGAKATFWELTSNRATPEFFAGHSVSELLGWSDFELENEGRLTHPMRYDRETDRYRPVSWDEAFRDIGTKLKAFDPESVVFYASGRASLETSYMYQLFARLYGNNNLPDSSNMCHETTSVALPESIGTPVGTVLLEDFEATDCIFAFGQNVGTNSPRLLHSLQEARERGARIVVFNPLREKGWEEFVNPQRPGQMIAQDATRIATQYYQVRAGGDIAALIGVAKALFDWDGAARKRGERSILDVDFIGTHTHGFETFRAFAEETSWADIEQESGLNRASLEAAAKTYSEAKSVIAVYGMGLTQHRLGVHNVQMLVNLLLLRGNIGRPGAGICPVRGHSNVQGQRTVGIADKTELVPLDRLAEQYGFSPPRKDGRATIETCEGVLDGTVRAFVGLGGNFVRAAPEHGLMEPAWTNLDLSVQIATKLNRTHLLAAKTTYLLPCLSRLEIDEQKSGPQIVTIEDSTTCIHASRGIAEPASEHLLSEPKIIAEIAKATLPPNPKVPWDAWVDDYGLVRDAIEETYPDQFRNFNERLDLPGGFPRPVPARDRIWETDTKRANFKVPKALCASFDDGRDGDVLRLITLRSNDQFNTTIYGDDDRFRGIYGSRMVVMMNKDDMLRFGISQEAEIALRTAVEDGVEHRVAGFAALEYDIPPGNCAAYFPECNPLVPLWQFAEESRTPAVKSLPVRIEKIAPVAREDLPAA</sequence>
<dbReference type="GO" id="GO:0008863">
    <property type="term" value="F:formate dehydrogenase (NAD+) activity"/>
    <property type="evidence" value="ECO:0007669"/>
    <property type="project" value="InterPro"/>
</dbReference>
<dbReference type="HOGENOM" id="CLU_000422_16_1_5"/>
<dbReference type="Gene3D" id="3.40.50.740">
    <property type="match status" value="1"/>
</dbReference>
<dbReference type="GO" id="GO:0016020">
    <property type="term" value="C:membrane"/>
    <property type="evidence" value="ECO:0007669"/>
    <property type="project" value="TreeGrafter"/>
</dbReference>
<evidence type="ECO:0000256" key="4">
    <source>
        <dbReference type="ARBA" id="ARBA00022485"/>
    </source>
</evidence>
<dbReference type="CDD" id="cd02787">
    <property type="entry name" value="MopB_CT_ydeP"/>
    <property type="match status" value="1"/>
</dbReference>
<keyword evidence="12" id="KW-1185">Reference proteome</keyword>
<dbReference type="STRING" id="1029756.W911_13810"/>
<evidence type="ECO:0000259" key="10">
    <source>
        <dbReference type="Pfam" id="PF00384"/>
    </source>
</evidence>
<keyword evidence="4" id="KW-0004">4Fe-4S</keyword>
<dbReference type="InterPro" id="IPR050123">
    <property type="entry name" value="Prok_molybdopt-oxidoreductase"/>
</dbReference>
<name>V5SGT3_9HYPH</name>
<organism evidence="11 12">
    <name type="scientific">Hyphomicrobium nitrativorans NL23</name>
    <dbReference type="NCBI Taxonomy" id="1029756"/>
    <lineage>
        <taxon>Bacteria</taxon>
        <taxon>Pseudomonadati</taxon>
        <taxon>Pseudomonadota</taxon>
        <taxon>Alphaproteobacteria</taxon>
        <taxon>Hyphomicrobiales</taxon>
        <taxon>Hyphomicrobiaceae</taxon>
        <taxon>Hyphomicrobium</taxon>
    </lineage>
</organism>
<keyword evidence="7" id="KW-0560">Oxidoreductase</keyword>
<evidence type="ECO:0000256" key="5">
    <source>
        <dbReference type="ARBA" id="ARBA00022505"/>
    </source>
</evidence>
<comment type="cofactor">
    <cofactor evidence="1">
        <name>Mo-bis(molybdopterin guanine dinucleotide)</name>
        <dbReference type="ChEBI" id="CHEBI:60539"/>
    </cofactor>
</comment>
<dbReference type="Proteomes" id="UP000018542">
    <property type="component" value="Chromosome"/>
</dbReference>
<keyword evidence="5" id="KW-0500">Molybdenum</keyword>
<keyword evidence="6" id="KW-0479">Metal-binding</keyword>
<comment type="similarity">
    <text evidence="3">Belongs to the prokaryotic molybdopterin-containing oxidoreductase family.</text>
</comment>
<dbReference type="InterPro" id="IPR010046">
    <property type="entry name" value="Mopterin_OxRdtse_a_bac"/>
</dbReference>
<proteinExistence type="inferred from homology"/>
<dbReference type="GO" id="GO:0030151">
    <property type="term" value="F:molybdenum ion binding"/>
    <property type="evidence" value="ECO:0007669"/>
    <property type="project" value="InterPro"/>
</dbReference>
<evidence type="ECO:0000256" key="2">
    <source>
        <dbReference type="ARBA" id="ARBA00001966"/>
    </source>
</evidence>
<evidence type="ECO:0000256" key="6">
    <source>
        <dbReference type="ARBA" id="ARBA00022723"/>
    </source>
</evidence>
<dbReference type="OrthoDB" id="5287431at2"/>
<reference evidence="11 12" key="1">
    <citation type="journal article" date="2014" name="Genome Announc.">
        <title>Complete Genome Sequence of Hyphomicrobium nitrativorans Strain NL23, a Denitrifying Bacterium Isolated from Biofilm of a Methanol-Fed Denitrification System Treating Seawater at the Montreal Biodome.</title>
        <authorList>
            <person name="Martineau C."/>
            <person name="Villeneuve C."/>
            <person name="Mauffrey F."/>
            <person name="Villemur R."/>
        </authorList>
    </citation>
    <scope>NUCLEOTIDE SEQUENCE [LARGE SCALE GENOMIC DNA]</scope>
    <source>
        <strain evidence="11">NL23</strain>
    </source>
</reference>
<evidence type="ECO:0000256" key="1">
    <source>
        <dbReference type="ARBA" id="ARBA00001942"/>
    </source>
</evidence>
<evidence type="ECO:0000256" key="7">
    <source>
        <dbReference type="ARBA" id="ARBA00023002"/>
    </source>
</evidence>
<dbReference type="CDD" id="cd02767">
    <property type="entry name" value="MopB_ydeP"/>
    <property type="match status" value="1"/>
</dbReference>
<dbReference type="GO" id="GO:0051539">
    <property type="term" value="F:4 iron, 4 sulfur cluster binding"/>
    <property type="evidence" value="ECO:0007669"/>
    <property type="project" value="UniProtKB-KW"/>
</dbReference>
<dbReference type="RefSeq" id="WP_023788082.1">
    <property type="nucleotide sequence ID" value="NC_022997.1"/>
</dbReference>
<dbReference type="Pfam" id="PF00384">
    <property type="entry name" value="Molybdopterin"/>
    <property type="match status" value="1"/>
</dbReference>
<dbReference type="PANTHER" id="PTHR43105:SF4">
    <property type="entry name" value="PROTEIN YDEP"/>
    <property type="match status" value="1"/>
</dbReference>
<dbReference type="InterPro" id="IPR037951">
    <property type="entry name" value="MopB_CT_YdeP"/>
</dbReference>
<dbReference type="NCBIfam" id="TIGR01701">
    <property type="entry name" value="Fdhalpha-like"/>
    <property type="match status" value="1"/>
</dbReference>
<dbReference type="SUPFAM" id="SSF53706">
    <property type="entry name" value="Formate dehydrogenase/DMSO reductase, domains 1-3"/>
    <property type="match status" value="1"/>
</dbReference>
<dbReference type="PATRIC" id="fig|1029756.8.peg.2874"/>
<evidence type="ECO:0000256" key="9">
    <source>
        <dbReference type="ARBA" id="ARBA00023014"/>
    </source>
</evidence>
<gene>
    <name evidence="11" type="ORF">W911_13810</name>
</gene>
<dbReference type="PANTHER" id="PTHR43105">
    <property type="entry name" value="RESPIRATORY NITRATE REDUCTASE"/>
    <property type="match status" value="1"/>
</dbReference>
<comment type="cofactor">
    <cofactor evidence="2">
        <name>[4Fe-4S] cluster</name>
        <dbReference type="ChEBI" id="CHEBI:49883"/>
    </cofactor>
</comment>
<dbReference type="AlphaFoldDB" id="V5SGT3"/>
<dbReference type="KEGG" id="hni:W911_13810"/>